<dbReference type="AlphaFoldDB" id="A0A2Y9BHF7"/>
<dbReference type="EMBL" id="QGDL01000003">
    <property type="protein sequence ID" value="PWJ30913.1"/>
    <property type="molecule type" value="Genomic_DNA"/>
</dbReference>
<proteinExistence type="predicted"/>
<sequence length="47" mass="5464">MDELLKAREDLLQSDGENKTIVINLIDRLLDLEKQVAELKQRLDKLS</sequence>
<protein>
    <submittedName>
        <fullName evidence="1">Uncharacterized protein</fullName>
    </submittedName>
</protein>
<comment type="caution">
    <text evidence="1">The sequence shown here is derived from an EMBL/GenBank/DDBJ whole genome shotgun (WGS) entry which is preliminary data.</text>
</comment>
<evidence type="ECO:0000313" key="1">
    <source>
        <dbReference type="EMBL" id="PWJ30913.1"/>
    </source>
</evidence>
<organism evidence="1 2">
    <name type="scientific">Faecalicatena orotica</name>
    <dbReference type="NCBI Taxonomy" id="1544"/>
    <lineage>
        <taxon>Bacteria</taxon>
        <taxon>Bacillati</taxon>
        <taxon>Bacillota</taxon>
        <taxon>Clostridia</taxon>
        <taxon>Lachnospirales</taxon>
        <taxon>Lachnospiraceae</taxon>
        <taxon>Faecalicatena</taxon>
    </lineage>
</organism>
<gene>
    <name evidence="1" type="ORF">A8806_103321</name>
</gene>
<evidence type="ECO:0000313" key="2">
    <source>
        <dbReference type="Proteomes" id="UP000245845"/>
    </source>
</evidence>
<reference evidence="1 2" key="1">
    <citation type="submission" date="2018-05" db="EMBL/GenBank/DDBJ databases">
        <title>The Hungate 1000. A catalogue of reference genomes from the rumen microbiome.</title>
        <authorList>
            <person name="Kelly W."/>
        </authorList>
    </citation>
    <scope>NUCLEOTIDE SEQUENCE [LARGE SCALE GENOMIC DNA]</scope>
    <source>
        <strain evidence="1 2">NLAE-zl-C242</strain>
    </source>
</reference>
<dbReference type="RefSeq" id="WP_181368618.1">
    <property type="nucleotide sequence ID" value="NZ_BAAACK010000004.1"/>
</dbReference>
<keyword evidence="2" id="KW-1185">Reference proteome</keyword>
<name>A0A2Y9BHF7_9FIRM</name>
<dbReference type="Proteomes" id="UP000245845">
    <property type="component" value="Unassembled WGS sequence"/>
</dbReference>
<accession>A0A2Y9BHF7</accession>